<dbReference type="AlphaFoldDB" id="A0A7J9DNL3"/>
<proteinExistence type="predicted"/>
<gene>
    <name evidence="1" type="ORF">Gotri_024575</name>
</gene>
<dbReference type="EMBL" id="JABEZW010000003">
    <property type="protein sequence ID" value="MBA0762015.1"/>
    <property type="molecule type" value="Genomic_DNA"/>
</dbReference>
<reference evidence="1 2" key="1">
    <citation type="journal article" date="2019" name="Genome Biol. Evol.">
        <title>Insights into the evolution of the New World diploid cottons (Gossypium, subgenus Houzingenia) based on genome sequencing.</title>
        <authorList>
            <person name="Grover C.E."/>
            <person name="Arick M.A. 2nd"/>
            <person name="Thrash A."/>
            <person name="Conover J.L."/>
            <person name="Sanders W.S."/>
            <person name="Peterson D.G."/>
            <person name="Frelichowski J.E."/>
            <person name="Scheffler J.A."/>
            <person name="Scheffler B.E."/>
            <person name="Wendel J.F."/>
        </authorList>
    </citation>
    <scope>NUCLEOTIDE SEQUENCE [LARGE SCALE GENOMIC DNA]</scope>
    <source>
        <strain evidence="1">8</strain>
        <tissue evidence="1">Leaf</tissue>
    </source>
</reference>
<comment type="caution">
    <text evidence="1">The sequence shown here is derived from an EMBL/GenBank/DDBJ whole genome shotgun (WGS) entry which is preliminary data.</text>
</comment>
<accession>A0A7J9DNL3</accession>
<evidence type="ECO:0000313" key="2">
    <source>
        <dbReference type="Proteomes" id="UP000593568"/>
    </source>
</evidence>
<keyword evidence="2" id="KW-1185">Reference proteome</keyword>
<protein>
    <submittedName>
        <fullName evidence="1">Uncharacterized protein</fullName>
    </submittedName>
</protein>
<name>A0A7J9DNL3_9ROSI</name>
<evidence type="ECO:0000313" key="1">
    <source>
        <dbReference type="EMBL" id="MBA0762015.1"/>
    </source>
</evidence>
<organism evidence="1 2">
    <name type="scientific">Gossypium trilobum</name>
    <dbReference type="NCBI Taxonomy" id="34281"/>
    <lineage>
        <taxon>Eukaryota</taxon>
        <taxon>Viridiplantae</taxon>
        <taxon>Streptophyta</taxon>
        <taxon>Embryophyta</taxon>
        <taxon>Tracheophyta</taxon>
        <taxon>Spermatophyta</taxon>
        <taxon>Magnoliopsida</taxon>
        <taxon>eudicotyledons</taxon>
        <taxon>Gunneridae</taxon>
        <taxon>Pentapetalae</taxon>
        <taxon>rosids</taxon>
        <taxon>malvids</taxon>
        <taxon>Malvales</taxon>
        <taxon>Malvaceae</taxon>
        <taxon>Malvoideae</taxon>
        <taxon>Gossypium</taxon>
    </lineage>
</organism>
<dbReference type="Proteomes" id="UP000593568">
    <property type="component" value="Unassembled WGS sequence"/>
</dbReference>
<sequence length="49" mass="5761">MKRSSNSKPQLRNLLSPTLHLGTHRSYREKGYSWEQIQWRRGGVCSSED</sequence>